<feature type="compositionally biased region" description="Polar residues" evidence="6">
    <location>
        <begin position="114"/>
        <end position="131"/>
    </location>
</feature>
<evidence type="ECO:0000256" key="3">
    <source>
        <dbReference type="ARBA" id="ARBA00022737"/>
    </source>
</evidence>
<dbReference type="InterPro" id="IPR007372">
    <property type="entry name" value="Lipid/polyisoprenoid-bd_YceI"/>
</dbReference>
<name>A0A3E0UFD9_9GAMM</name>
<dbReference type="GO" id="GO:0030247">
    <property type="term" value="F:polysaccharide binding"/>
    <property type="evidence" value="ECO:0007669"/>
    <property type="project" value="UniProtKB-UniRule"/>
</dbReference>
<protein>
    <submittedName>
        <fullName evidence="9">PKD domain-containing protein</fullName>
    </submittedName>
</protein>
<dbReference type="PROSITE" id="PS50093">
    <property type="entry name" value="PKD"/>
    <property type="match status" value="2"/>
</dbReference>
<evidence type="ECO:0000256" key="2">
    <source>
        <dbReference type="ARBA" id="ARBA00022692"/>
    </source>
</evidence>
<evidence type="ECO:0000259" key="7">
    <source>
        <dbReference type="PROSITE" id="PS50093"/>
    </source>
</evidence>
<reference evidence="9 10" key="1">
    <citation type="submission" date="2018-08" db="EMBL/GenBank/DDBJ databases">
        <title>Thalassotalea euphylliae genome.</title>
        <authorList>
            <person name="Summers S."/>
            <person name="Rice S.A."/>
            <person name="Freckelton M.L."/>
            <person name="Nedved B.T."/>
            <person name="Hadfield M.G."/>
        </authorList>
    </citation>
    <scope>NUCLEOTIDE SEQUENCE [LARGE SCALE GENOMIC DNA]</scope>
    <source>
        <strain evidence="9 10">H2</strain>
    </source>
</reference>
<keyword evidence="2" id="KW-0812">Transmembrane</keyword>
<evidence type="ECO:0000313" key="10">
    <source>
        <dbReference type="Proteomes" id="UP000256999"/>
    </source>
</evidence>
<feature type="region of interest" description="Disordered" evidence="6">
    <location>
        <begin position="112"/>
        <end position="143"/>
    </location>
</feature>
<gene>
    <name evidence="9" type="ORF">DXX92_10355</name>
</gene>
<dbReference type="PANTHER" id="PTHR46730">
    <property type="entry name" value="POLYCYSTIN-1"/>
    <property type="match status" value="1"/>
</dbReference>
<dbReference type="InterPro" id="IPR036761">
    <property type="entry name" value="TTHA0802/YceI-like_sf"/>
</dbReference>
<dbReference type="GO" id="GO:0005886">
    <property type="term" value="C:plasma membrane"/>
    <property type="evidence" value="ECO:0007669"/>
    <property type="project" value="TreeGrafter"/>
</dbReference>
<feature type="domain" description="CBM2" evidence="8">
    <location>
        <begin position="235"/>
        <end position="342"/>
    </location>
</feature>
<keyword evidence="4" id="KW-1133">Transmembrane helix</keyword>
<organism evidence="9 10">
    <name type="scientific">Thalassotalea euphylliae</name>
    <dbReference type="NCBI Taxonomy" id="1655234"/>
    <lineage>
        <taxon>Bacteria</taxon>
        <taxon>Pseudomonadati</taxon>
        <taxon>Pseudomonadota</taxon>
        <taxon>Gammaproteobacteria</taxon>
        <taxon>Alteromonadales</taxon>
        <taxon>Colwelliaceae</taxon>
        <taxon>Thalassotalea</taxon>
    </lineage>
</organism>
<keyword evidence="5" id="KW-0472">Membrane</keyword>
<dbReference type="PROSITE" id="PS51173">
    <property type="entry name" value="CBM2"/>
    <property type="match status" value="2"/>
</dbReference>
<keyword evidence="3" id="KW-0677">Repeat</keyword>
<dbReference type="Pfam" id="PF00801">
    <property type="entry name" value="PKD"/>
    <property type="match status" value="1"/>
</dbReference>
<dbReference type="Gene3D" id="2.60.40.290">
    <property type="match status" value="2"/>
</dbReference>
<dbReference type="InterPro" id="IPR013783">
    <property type="entry name" value="Ig-like_fold"/>
</dbReference>
<dbReference type="Proteomes" id="UP000256999">
    <property type="component" value="Unassembled WGS sequence"/>
</dbReference>
<dbReference type="InterPro" id="IPR012291">
    <property type="entry name" value="CBM2_carb-bd_dom_sf"/>
</dbReference>
<dbReference type="PANTHER" id="PTHR46730:SF1">
    <property type="entry name" value="PLAT DOMAIN-CONTAINING PROTEIN"/>
    <property type="match status" value="1"/>
</dbReference>
<dbReference type="SMART" id="SM00867">
    <property type="entry name" value="YceI"/>
    <property type="match status" value="1"/>
</dbReference>
<evidence type="ECO:0000256" key="1">
    <source>
        <dbReference type="ARBA" id="ARBA00004141"/>
    </source>
</evidence>
<feature type="domain" description="PKD" evidence="7">
    <location>
        <begin position="149"/>
        <end position="214"/>
    </location>
</feature>
<dbReference type="SUPFAM" id="SSF49299">
    <property type="entry name" value="PKD domain"/>
    <property type="match status" value="2"/>
</dbReference>
<evidence type="ECO:0000256" key="5">
    <source>
        <dbReference type="ARBA" id="ARBA00023136"/>
    </source>
</evidence>
<dbReference type="OrthoDB" id="9790784at2"/>
<proteinExistence type="predicted"/>
<dbReference type="GO" id="GO:0005261">
    <property type="term" value="F:monoatomic cation channel activity"/>
    <property type="evidence" value="ECO:0007669"/>
    <property type="project" value="TreeGrafter"/>
</dbReference>
<dbReference type="Gene3D" id="2.40.128.110">
    <property type="entry name" value="Lipid/polyisoprenoid-binding, YceI-like"/>
    <property type="match status" value="1"/>
</dbReference>
<evidence type="ECO:0000256" key="6">
    <source>
        <dbReference type="SAM" id="MobiDB-lite"/>
    </source>
</evidence>
<dbReference type="Pfam" id="PF00553">
    <property type="entry name" value="CBM_2"/>
    <property type="match status" value="2"/>
</dbReference>
<dbReference type="InterPro" id="IPR022409">
    <property type="entry name" value="PKD/Chitinase_dom"/>
</dbReference>
<evidence type="ECO:0000259" key="8">
    <source>
        <dbReference type="PROSITE" id="PS51173"/>
    </source>
</evidence>
<dbReference type="SUPFAM" id="SSF101874">
    <property type="entry name" value="YceI-like"/>
    <property type="match status" value="1"/>
</dbReference>
<feature type="domain" description="PKD" evidence="7">
    <location>
        <begin position="348"/>
        <end position="436"/>
    </location>
</feature>
<evidence type="ECO:0000313" key="9">
    <source>
        <dbReference type="EMBL" id="REL35708.1"/>
    </source>
</evidence>
<feature type="domain" description="CBM2" evidence="8">
    <location>
        <begin position="33"/>
        <end position="139"/>
    </location>
</feature>
<dbReference type="Pfam" id="PF18911">
    <property type="entry name" value="PKD_4"/>
    <property type="match status" value="1"/>
</dbReference>
<dbReference type="InterPro" id="IPR000601">
    <property type="entry name" value="PKD_dom"/>
</dbReference>
<sequence>MNSCPHLFWQKNRKKCWRNSRVFLLITAPFWAYQTQAAQCEFSVVNQWPNGYQGKLVITNDSADVINGWQVGLAFSQNETIGSAWNANLSGSNPYTLTNKGWNAKINPGDSKSFGFNGTKPNGSTVSQPSLSGACDSADGDNDNNDAPFSIEIDASTLSGVAPLTVDFTSQVEGAGGSDVEYVWQLEDETIADTPNAQHTFDTAGEYTVTFIATRIEQGLEQALESQLTVTVEDPQPESALCQLTIEQEWNSGFRARVDISNTANQAIEGWQVLMQFEDTTRITGVWHGNHTGSNPYTVVNEQYNSTIAAGQTINFGFNAEKPVPDTAPTIPALGGLCSFDGNINNAPTAVAIASVTSGEGPLSVTFNAAQSADIDGDELTYFWDFGDGNSSTDIQATHIYQAQGNYSVTLTVNDGAVSSSTDPLTILVSEPQISLPYVLDSNNSSLYFVSTKKDHTLETHTFRTISGAISVEGEASLQIDLNSVDTGVDTRDSRMTEHLFAVDTYPFAQVSLSLDYDTVKAVPAGTTQAMDISATLNLYGADIQIDTQVQVSRLSSSRILVQSNQPILLDATDFGLEAGIETLRTLANLTSISYAVPVNFNLVFTTEASAKEQVQAGEE</sequence>
<dbReference type="InterPro" id="IPR001919">
    <property type="entry name" value="CBD2"/>
</dbReference>
<dbReference type="SUPFAM" id="SSF49384">
    <property type="entry name" value="Carbohydrate-binding domain"/>
    <property type="match status" value="2"/>
</dbReference>
<accession>A0A3E0UFD9</accession>
<comment type="subcellular location">
    <subcellularLocation>
        <location evidence="1">Membrane</location>
        <topology evidence="1">Multi-pass membrane protein</topology>
    </subcellularLocation>
</comment>
<dbReference type="GO" id="GO:0004553">
    <property type="term" value="F:hydrolase activity, hydrolyzing O-glycosyl compounds"/>
    <property type="evidence" value="ECO:0007669"/>
    <property type="project" value="InterPro"/>
</dbReference>
<dbReference type="GO" id="GO:0006816">
    <property type="term" value="P:calcium ion transport"/>
    <property type="evidence" value="ECO:0007669"/>
    <property type="project" value="TreeGrafter"/>
</dbReference>
<evidence type="ECO:0000256" key="4">
    <source>
        <dbReference type="ARBA" id="ARBA00022989"/>
    </source>
</evidence>
<dbReference type="CDD" id="cd00146">
    <property type="entry name" value="PKD"/>
    <property type="match status" value="2"/>
</dbReference>
<dbReference type="Gene3D" id="2.60.40.10">
    <property type="entry name" value="Immunoglobulins"/>
    <property type="match status" value="2"/>
</dbReference>
<dbReference type="SMART" id="SM00089">
    <property type="entry name" value="PKD"/>
    <property type="match status" value="2"/>
</dbReference>
<dbReference type="EMBL" id="QUOV01000001">
    <property type="protein sequence ID" value="REL35708.1"/>
    <property type="molecule type" value="Genomic_DNA"/>
</dbReference>
<dbReference type="InterPro" id="IPR035986">
    <property type="entry name" value="PKD_dom_sf"/>
</dbReference>
<dbReference type="Pfam" id="PF04264">
    <property type="entry name" value="YceI"/>
    <property type="match status" value="1"/>
</dbReference>
<dbReference type="SMART" id="SM00637">
    <property type="entry name" value="CBD_II"/>
    <property type="match status" value="2"/>
</dbReference>
<dbReference type="AlphaFoldDB" id="A0A3E0UFD9"/>
<dbReference type="InterPro" id="IPR008965">
    <property type="entry name" value="CBM2/CBM3_carb-bd_dom_sf"/>
</dbReference>
<comment type="caution">
    <text evidence="9">The sequence shown here is derived from an EMBL/GenBank/DDBJ whole genome shotgun (WGS) entry which is preliminary data.</text>
</comment>
<dbReference type="GO" id="GO:0005975">
    <property type="term" value="P:carbohydrate metabolic process"/>
    <property type="evidence" value="ECO:0007669"/>
    <property type="project" value="InterPro"/>
</dbReference>